<dbReference type="RefSeq" id="WP_095661840.1">
    <property type="nucleotide sequence ID" value="NZ_NQMS01000022.1"/>
</dbReference>
<feature type="transmembrane region" description="Helical" evidence="1">
    <location>
        <begin position="67"/>
        <end position="88"/>
    </location>
</feature>
<feature type="transmembrane region" description="Helical" evidence="1">
    <location>
        <begin position="6"/>
        <end position="23"/>
    </location>
</feature>
<dbReference type="EMBL" id="NQMS01000022">
    <property type="protein sequence ID" value="PAV94011.1"/>
    <property type="molecule type" value="Genomic_DNA"/>
</dbReference>
<keyword evidence="1" id="KW-1133">Transmembrane helix</keyword>
<sequence length="96" mass="10490">MTLNILLLNINAITCFLIAARLLTFKRGASRHNLIGSAFAYLLIVACSAVTIRIISGAYVQADFAETIINITLCVSLFLSRGNVMSIFRRSDSHAN</sequence>
<evidence type="ECO:0008006" key="4">
    <source>
        <dbReference type="Google" id="ProtNLM"/>
    </source>
</evidence>
<comment type="caution">
    <text evidence="2">The sequence shown here is derived from an EMBL/GenBank/DDBJ whole genome shotgun (WGS) entry which is preliminary data.</text>
</comment>
<proteinExistence type="predicted"/>
<dbReference type="Pfam" id="PF05449">
    <property type="entry name" value="Phage_holin_3_7"/>
    <property type="match status" value="1"/>
</dbReference>
<dbReference type="OrthoDB" id="6455699at2"/>
<evidence type="ECO:0000313" key="3">
    <source>
        <dbReference type="Proteomes" id="UP000218796"/>
    </source>
</evidence>
<evidence type="ECO:0000256" key="1">
    <source>
        <dbReference type="SAM" id="Phobius"/>
    </source>
</evidence>
<evidence type="ECO:0000313" key="2">
    <source>
        <dbReference type="EMBL" id="PAV94011.1"/>
    </source>
</evidence>
<keyword evidence="1" id="KW-0472">Membrane</keyword>
<organism evidence="2 3">
    <name type="scientific">Hafnia paralvei</name>
    <dbReference type="NCBI Taxonomy" id="546367"/>
    <lineage>
        <taxon>Bacteria</taxon>
        <taxon>Pseudomonadati</taxon>
        <taxon>Pseudomonadota</taxon>
        <taxon>Gammaproteobacteria</taxon>
        <taxon>Enterobacterales</taxon>
        <taxon>Hafniaceae</taxon>
        <taxon>Hafnia</taxon>
    </lineage>
</organism>
<accession>A0A2A2M6E1</accession>
<gene>
    <name evidence="2" type="ORF">CJD50_22815</name>
</gene>
<reference evidence="2 3" key="1">
    <citation type="submission" date="2017-08" db="EMBL/GenBank/DDBJ databases">
        <title>Draft Genome Sequence of Hafnia alvei CITHA-6 Isolated from Raw Bovine Milk.</title>
        <authorList>
            <person name="Culligan E.P."/>
            <person name="Mcsweeney A."/>
            <person name="O'Doherty C."/>
            <person name="Gleeson E."/>
            <person name="O'Riordan D."/>
            <person name="Sleator R.D."/>
        </authorList>
    </citation>
    <scope>NUCLEOTIDE SEQUENCE [LARGE SCALE GENOMIC DNA]</scope>
    <source>
        <strain evidence="2 3">CITHA-6</strain>
    </source>
</reference>
<feature type="transmembrane region" description="Helical" evidence="1">
    <location>
        <begin position="35"/>
        <end position="55"/>
    </location>
</feature>
<protein>
    <recommendedName>
        <fullName evidence="4">Phage holin family protein</fullName>
    </recommendedName>
</protein>
<dbReference type="Proteomes" id="UP000218796">
    <property type="component" value="Unassembled WGS sequence"/>
</dbReference>
<name>A0A2A2M6E1_9GAMM</name>
<dbReference type="AlphaFoldDB" id="A0A2A2M6E1"/>
<dbReference type="InterPro" id="IPR008473">
    <property type="entry name" value="Phage_holin_3_7"/>
</dbReference>
<keyword evidence="3" id="KW-1185">Reference proteome</keyword>
<keyword evidence="1" id="KW-0812">Transmembrane</keyword>